<feature type="non-terminal residue" evidence="1">
    <location>
        <position position="1"/>
    </location>
</feature>
<accession>A0A392VW37</accession>
<organism evidence="1 2">
    <name type="scientific">Trifolium medium</name>
    <dbReference type="NCBI Taxonomy" id="97028"/>
    <lineage>
        <taxon>Eukaryota</taxon>
        <taxon>Viridiplantae</taxon>
        <taxon>Streptophyta</taxon>
        <taxon>Embryophyta</taxon>
        <taxon>Tracheophyta</taxon>
        <taxon>Spermatophyta</taxon>
        <taxon>Magnoliopsida</taxon>
        <taxon>eudicotyledons</taxon>
        <taxon>Gunneridae</taxon>
        <taxon>Pentapetalae</taxon>
        <taxon>rosids</taxon>
        <taxon>fabids</taxon>
        <taxon>Fabales</taxon>
        <taxon>Fabaceae</taxon>
        <taxon>Papilionoideae</taxon>
        <taxon>50 kb inversion clade</taxon>
        <taxon>NPAAA clade</taxon>
        <taxon>Hologalegina</taxon>
        <taxon>IRL clade</taxon>
        <taxon>Trifolieae</taxon>
        <taxon>Trifolium</taxon>
    </lineage>
</organism>
<evidence type="ECO:0000313" key="2">
    <source>
        <dbReference type="Proteomes" id="UP000265520"/>
    </source>
</evidence>
<comment type="caution">
    <text evidence="1">The sequence shown here is derived from an EMBL/GenBank/DDBJ whole genome shotgun (WGS) entry which is preliminary data.</text>
</comment>
<name>A0A392VW37_9FABA</name>
<dbReference type="AlphaFoldDB" id="A0A392VW37"/>
<dbReference type="EMBL" id="LXQA011280295">
    <property type="protein sequence ID" value="MCI91699.1"/>
    <property type="molecule type" value="Genomic_DNA"/>
</dbReference>
<proteinExistence type="predicted"/>
<evidence type="ECO:0000313" key="1">
    <source>
        <dbReference type="EMBL" id="MCI91699.1"/>
    </source>
</evidence>
<protein>
    <submittedName>
        <fullName evidence="1">Uncharacterized protein</fullName>
    </submittedName>
</protein>
<sequence>WRSEKLTVAAEVRQCAAIGGGRGLVGRDINCYLLC</sequence>
<reference evidence="1 2" key="1">
    <citation type="journal article" date="2018" name="Front. Plant Sci.">
        <title>Red Clover (Trifolium pratense) and Zigzag Clover (T. medium) - A Picture of Genomic Similarities and Differences.</title>
        <authorList>
            <person name="Dluhosova J."/>
            <person name="Istvanek J."/>
            <person name="Nedelnik J."/>
            <person name="Repkova J."/>
        </authorList>
    </citation>
    <scope>NUCLEOTIDE SEQUENCE [LARGE SCALE GENOMIC DNA]</scope>
    <source>
        <strain evidence="2">cv. 10/8</strain>
        <tissue evidence="1">Leaf</tissue>
    </source>
</reference>
<dbReference type="Proteomes" id="UP000265520">
    <property type="component" value="Unassembled WGS sequence"/>
</dbReference>
<keyword evidence="2" id="KW-1185">Reference proteome</keyword>